<reference evidence="2" key="2">
    <citation type="journal article" date="2015" name="Data Brief">
        <title>Shoot transcriptome of the giant reed, Arundo donax.</title>
        <authorList>
            <person name="Barrero R.A."/>
            <person name="Guerrero F.D."/>
            <person name="Moolhuijzen P."/>
            <person name="Goolsby J.A."/>
            <person name="Tidwell J."/>
            <person name="Bellgard S.E."/>
            <person name="Bellgard M.I."/>
        </authorList>
    </citation>
    <scope>NUCLEOTIDE SEQUENCE</scope>
    <source>
        <tissue evidence="2">Shoot tissue taken approximately 20 cm above the soil surface</tissue>
    </source>
</reference>
<proteinExistence type="predicted"/>
<accession>A0A0A9E421</accession>
<sequence length="108" mass="11889">MEQSPRQSPLISLAHASPLVRQNRADGTSRSHTFEPGYYSSSGSQHDEGYDVDKRTREKQLRSMRRSGPLDFSASRKVKFVEGSSSASHGAGSLQRFGVSRSGPLSYK</sequence>
<organism evidence="2">
    <name type="scientific">Arundo donax</name>
    <name type="common">Giant reed</name>
    <name type="synonym">Donax arundinaceus</name>
    <dbReference type="NCBI Taxonomy" id="35708"/>
    <lineage>
        <taxon>Eukaryota</taxon>
        <taxon>Viridiplantae</taxon>
        <taxon>Streptophyta</taxon>
        <taxon>Embryophyta</taxon>
        <taxon>Tracheophyta</taxon>
        <taxon>Spermatophyta</taxon>
        <taxon>Magnoliopsida</taxon>
        <taxon>Liliopsida</taxon>
        <taxon>Poales</taxon>
        <taxon>Poaceae</taxon>
        <taxon>PACMAD clade</taxon>
        <taxon>Arundinoideae</taxon>
        <taxon>Arundineae</taxon>
        <taxon>Arundo</taxon>
    </lineage>
</organism>
<dbReference type="EMBL" id="GBRH01204112">
    <property type="protein sequence ID" value="JAD93783.1"/>
    <property type="molecule type" value="Transcribed_RNA"/>
</dbReference>
<protein>
    <submittedName>
        <fullName evidence="2">Uncharacterized protein</fullName>
    </submittedName>
</protein>
<evidence type="ECO:0000256" key="1">
    <source>
        <dbReference type="SAM" id="MobiDB-lite"/>
    </source>
</evidence>
<feature type="compositionally biased region" description="Low complexity" evidence="1">
    <location>
        <begin position="83"/>
        <end position="93"/>
    </location>
</feature>
<evidence type="ECO:0000313" key="2">
    <source>
        <dbReference type="EMBL" id="JAD93783.1"/>
    </source>
</evidence>
<feature type="compositionally biased region" description="Polar residues" evidence="1">
    <location>
        <begin position="1"/>
        <end position="10"/>
    </location>
</feature>
<reference evidence="2" key="1">
    <citation type="submission" date="2014-09" db="EMBL/GenBank/DDBJ databases">
        <authorList>
            <person name="Magalhaes I.L.F."/>
            <person name="Oliveira U."/>
            <person name="Santos F.R."/>
            <person name="Vidigal T.H.D.A."/>
            <person name="Brescovit A.D."/>
            <person name="Santos A.J."/>
        </authorList>
    </citation>
    <scope>NUCLEOTIDE SEQUENCE</scope>
    <source>
        <tissue evidence="2">Shoot tissue taken approximately 20 cm above the soil surface</tissue>
    </source>
</reference>
<feature type="compositionally biased region" description="Basic and acidic residues" evidence="1">
    <location>
        <begin position="45"/>
        <end position="61"/>
    </location>
</feature>
<feature type="compositionally biased region" description="Basic and acidic residues" evidence="1">
    <location>
        <begin position="23"/>
        <end position="33"/>
    </location>
</feature>
<name>A0A0A9E421_ARUDO</name>
<dbReference type="AlphaFoldDB" id="A0A0A9E421"/>
<feature type="region of interest" description="Disordered" evidence="1">
    <location>
        <begin position="1"/>
        <end position="108"/>
    </location>
</feature>